<evidence type="ECO:0000313" key="1">
    <source>
        <dbReference type="EMBL" id="QIQ11309.1"/>
    </source>
</evidence>
<reference evidence="1" key="1">
    <citation type="submission" date="2018-12" db="EMBL/GenBank/DDBJ databases">
        <authorList>
            <person name="Feng Y."/>
        </authorList>
    </citation>
    <scope>NUCLEOTIDE SEQUENCE</scope>
    <source>
        <strain evidence="1">K196</strain>
        <plasmid evidence="1">pK196_KPC</plasmid>
    </source>
</reference>
<proteinExistence type="predicted"/>
<dbReference type="AlphaFoldDB" id="A0A6G9HKS1"/>
<dbReference type="EMBL" id="MK312243">
    <property type="protein sequence ID" value="QIQ11309.1"/>
    <property type="molecule type" value="Genomic_DNA"/>
</dbReference>
<organism evidence="1">
    <name type="scientific">Klebsiella pneumoniae</name>
    <dbReference type="NCBI Taxonomy" id="573"/>
    <lineage>
        <taxon>Bacteria</taxon>
        <taxon>Pseudomonadati</taxon>
        <taxon>Pseudomonadota</taxon>
        <taxon>Gammaproteobacteria</taxon>
        <taxon>Enterobacterales</taxon>
        <taxon>Enterobacteriaceae</taxon>
        <taxon>Klebsiella/Raoultella group</taxon>
        <taxon>Klebsiella</taxon>
        <taxon>Klebsiella pneumoniae complex</taxon>
    </lineage>
</organism>
<accession>A0A6G9HKS1</accession>
<keyword evidence="1" id="KW-0614">Plasmid</keyword>
<dbReference type="RefSeq" id="WP_228720447.1">
    <property type="nucleotide sequence ID" value="NZ_MK312243.1"/>
</dbReference>
<sequence length="103" mass="12407">MIHTANRTFHQLYREWIRERREHMHNVLTWERDRYGARLVGLFYRYCKVANPFPRCTLNTRINYRAHAVNLPDWPARSLDYISQKAGHPPRSIPENSDDANRT</sequence>
<protein>
    <submittedName>
        <fullName evidence="1">Uncharacterized protein</fullName>
    </submittedName>
</protein>
<geneLocation type="plasmid" evidence="1">
    <name>pK196_KPC</name>
</geneLocation>
<name>A0A6G9HKS1_KLEPN</name>